<evidence type="ECO:0000313" key="1">
    <source>
        <dbReference type="EMBL" id="ENN95333.1"/>
    </source>
</evidence>
<reference evidence="1 2" key="1">
    <citation type="journal article" date="2013" name="PLoS Genet.">
        <title>A gene transfer agent and a dynamic repertoire of secretion systems hold the keys to the explosive radiation of the emerging pathogen Bartonella.</title>
        <authorList>
            <person name="Guy L."/>
            <person name="Nystedt B."/>
            <person name="Toft C."/>
            <person name="Zaremba-Niedzwiedzka K."/>
            <person name="Berglund E.C."/>
            <person name="Granberg F."/>
            <person name="Naslund K."/>
            <person name="Eriksson A.S."/>
            <person name="Andersson S.G."/>
        </authorList>
    </citation>
    <scope>NUCLEOTIDE SEQUENCE [LARGE SCALE GENOMIC DNA]</scope>
    <source>
        <strain evidence="1">Tweed</strain>
    </source>
</reference>
<dbReference type="Proteomes" id="UP000014011">
    <property type="component" value="Unassembled WGS sequence"/>
</dbReference>
<dbReference type="PATRIC" id="fig|1094502.3.peg.416"/>
<dbReference type="EMBL" id="AGWD01000008">
    <property type="protein sequence ID" value="ENN95333.1"/>
    <property type="molecule type" value="Genomic_DNA"/>
</dbReference>
<name>N6UZ21_BARVB</name>
<dbReference type="InterPro" id="IPR014054">
    <property type="entry name" value="Phage_regulatory_Rha"/>
</dbReference>
<dbReference type="HOGENOM" id="CLU_133097_0_0_5"/>
<evidence type="ECO:0000313" key="2">
    <source>
        <dbReference type="Proteomes" id="UP000014011"/>
    </source>
</evidence>
<gene>
    <name evidence="1" type="ORF">BVtw_03410</name>
</gene>
<dbReference type="RefSeq" id="WP_010704758.1">
    <property type="nucleotide sequence ID" value="NZ_KB915632.1"/>
</dbReference>
<dbReference type="Pfam" id="PF09669">
    <property type="entry name" value="Phage_pRha"/>
    <property type="match status" value="1"/>
</dbReference>
<accession>N6UZ21</accession>
<dbReference type="AlphaFoldDB" id="N6UZ21"/>
<sequence length="191" mass="21546">MNNLVTIDSAGIAVTTSLKIAEGVGHTHKTVMQLVRQNIEDFEEFGRVAFEISPFKTANHKDFGSLAFEIQVSKRDGKGGQKREVAILNEPQATLLMTYMRNNDTVRAFKKALVKAFYDLKNQLIDNDRDTRFGFPSNWDEMGPTEKAVYIYGPLHMHLVKAFTLAEESKHYKTLVEEAKRVLANPIAKVA</sequence>
<protein>
    <submittedName>
        <fullName evidence="1">Anti-repressor protein</fullName>
    </submittedName>
</protein>
<organism evidence="1 2">
    <name type="scientific">Bartonella vinsonii subsp. berkhoffii str. Tweed</name>
    <dbReference type="NCBI Taxonomy" id="1094502"/>
    <lineage>
        <taxon>Bacteria</taxon>
        <taxon>Pseudomonadati</taxon>
        <taxon>Pseudomonadota</taxon>
        <taxon>Alphaproteobacteria</taxon>
        <taxon>Hyphomicrobiales</taxon>
        <taxon>Bartonellaceae</taxon>
        <taxon>Bartonella</taxon>
    </lineage>
</organism>
<proteinExistence type="predicted"/>
<comment type="caution">
    <text evidence="1">The sequence shown here is derived from an EMBL/GenBank/DDBJ whole genome shotgun (WGS) entry which is preliminary data.</text>
</comment>